<feature type="compositionally biased region" description="Low complexity" evidence="3">
    <location>
        <begin position="115"/>
        <end position="132"/>
    </location>
</feature>
<dbReference type="STRING" id="58919.A0A316Z5D8"/>
<dbReference type="RefSeq" id="XP_025597276.1">
    <property type="nucleotide sequence ID" value="XM_025740983.1"/>
</dbReference>
<dbReference type="InterPro" id="IPR052275">
    <property type="entry name" value="Mt_Fe-S_assembly_factor"/>
</dbReference>
<evidence type="ECO:0000313" key="4">
    <source>
        <dbReference type="EMBL" id="PWN96997.1"/>
    </source>
</evidence>
<dbReference type="PANTHER" id="PTHR46188">
    <property type="entry name" value="BOLA-LIKE PROTEIN 3"/>
    <property type="match status" value="1"/>
</dbReference>
<evidence type="ECO:0000256" key="1">
    <source>
        <dbReference type="ARBA" id="ARBA00005578"/>
    </source>
</evidence>
<dbReference type="AlphaFoldDB" id="A0A316Z5D8"/>
<feature type="region of interest" description="Disordered" evidence="3">
    <location>
        <begin position="79"/>
        <end position="174"/>
    </location>
</feature>
<dbReference type="InterPro" id="IPR036065">
    <property type="entry name" value="BolA-like_sf"/>
</dbReference>
<evidence type="ECO:0000256" key="3">
    <source>
        <dbReference type="SAM" id="MobiDB-lite"/>
    </source>
</evidence>
<dbReference type="OrthoDB" id="4983at2759"/>
<name>A0A316Z5D8_9BASI</name>
<organism evidence="4 5">
    <name type="scientific">Tilletiopsis washingtonensis</name>
    <dbReference type="NCBI Taxonomy" id="58919"/>
    <lineage>
        <taxon>Eukaryota</taxon>
        <taxon>Fungi</taxon>
        <taxon>Dikarya</taxon>
        <taxon>Basidiomycota</taxon>
        <taxon>Ustilaginomycotina</taxon>
        <taxon>Exobasidiomycetes</taxon>
        <taxon>Entylomatales</taxon>
        <taxon>Entylomatales incertae sedis</taxon>
        <taxon>Tilletiopsis</taxon>
    </lineage>
</organism>
<reference evidence="4 5" key="1">
    <citation type="journal article" date="2018" name="Mol. Biol. Evol.">
        <title>Broad Genomic Sampling Reveals a Smut Pathogenic Ancestry of the Fungal Clade Ustilaginomycotina.</title>
        <authorList>
            <person name="Kijpornyongpan T."/>
            <person name="Mondo S.J."/>
            <person name="Barry K."/>
            <person name="Sandor L."/>
            <person name="Lee J."/>
            <person name="Lipzen A."/>
            <person name="Pangilinan J."/>
            <person name="LaButti K."/>
            <person name="Hainaut M."/>
            <person name="Henrissat B."/>
            <person name="Grigoriev I.V."/>
            <person name="Spatafora J.W."/>
            <person name="Aime M.C."/>
        </authorList>
    </citation>
    <scope>NUCLEOTIDE SEQUENCE [LARGE SCALE GENOMIC DNA]</scope>
    <source>
        <strain evidence="4 5">MCA 4186</strain>
    </source>
</reference>
<accession>A0A316Z5D8</accession>
<dbReference type="InterPro" id="IPR002634">
    <property type="entry name" value="BolA"/>
</dbReference>
<comment type="similarity">
    <text evidence="1 2">Belongs to the BolA/IbaG family.</text>
</comment>
<dbReference type="EMBL" id="KZ819297">
    <property type="protein sequence ID" value="PWN96997.1"/>
    <property type="molecule type" value="Genomic_DNA"/>
</dbReference>
<dbReference type="Gene3D" id="3.30.300.90">
    <property type="entry name" value="BolA-like"/>
    <property type="match status" value="1"/>
</dbReference>
<gene>
    <name evidence="4" type="ORF">FA09DRAFT_320551</name>
</gene>
<evidence type="ECO:0000256" key="2">
    <source>
        <dbReference type="RuleBase" id="RU003860"/>
    </source>
</evidence>
<dbReference type="PANTHER" id="PTHR46188:SF1">
    <property type="entry name" value="BOLA-LIKE PROTEIN 3"/>
    <property type="match status" value="1"/>
</dbReference>
<dbReference type="GeneID" id="37268527"/>
<dbReference type="Pfam" id="PF01722">
    <property type="entry name" value="BolA"/>
    <property type="match status" value="1"/>
</dbReference>
<keyword evidence="5" id="KW-1185">Reference proteome</keyword>
<protein>
    <submittedName>
        <fullName evidence="4">Bola-like protein</fullName>
    </submittedName>
</protein>
<evidence type="ECO:0000313" key="5">
    <source>
        <dbReference type="Proteomes" id="UP000245946"/>
    </source>
</evidence>
<sequence>MVSQAQLEQAIRAKVEGVTSLVVSDVSGGCGQAYDVIIVSPIFEGLPTLKRHRLVNELLKEQIAELHAFSQKTFTPKQYEAQGSKTAPLAPVTPPVSAGSLSATSPAPRSHHRSTSSVSVPELTLTTDGDTLSGMAAQSAGRPLTPGAQPGGTTSTLQDVGGSPDGRSSHSPSISNLHFNKISSAEFWEHLRAFLEGEFMGPAVDAGSASPNTSGRPRGEAELVRVFEEMLSSQRGFLSASDIARIRDGTGMTGQGGV</sequence>
<dbReference type="Proteomes" id="UP000245946">
    <property type="component" value="Unassembled WGS sequence"/>
</dbReference>
<proteinExistence type="inferred from homology"/>
<dbReference type="GO" id="GO:0005759">
    <property type="term" value="C:mitochondrial matrix"/>
    <property type="evidence" value="ECO:0007669"/>
    <property type="project" value="TreeGrafter"/>
</dbReference>
<dbReference type="SUPFAM" id="SSF82657">
    <property type="entry name" value="BolA-like"/>
    <property type="match status" value="1"/>
</dbReference>